<dbReference type="EMBL" id="BKCJ011217932">
    <property type="protein sequence ID" value="GFD05370.1"/>
    <property type="molecule type" value="Genomic_DNA"/>
</dbReference>
<evidence type="ECO:0000313" key="2">
    <source>
        <dbReference type="EMBL" id="GFD05370.1"/>
    </source>
</evidence>
<organism evidence="2">
    <name type="scientific">Tanacetum cinerariifolium</name>
    <name type="common">Dalmatian daisy</name>
    <name type="synonym">Chrysanthemum cinerariifolium</name>
    <dbReference type="NCBI Taxonomy" id="118510"/>
    <lineage>
        <taxon>Eukaryota</taxon>
        <taxon>Viridiplantae</taxon>
        <taxon>Streptophyta</taxon>
        <taxon>Embryophyta</taxon>
        <taxon>Tracheophyta</taxon>
        <taxon>Spermatophyta</taxon>
        <taxon>Magnoliopsida</taxon>
        <taxon>eudicotyledons</taxon>
        <taxon>Gunneridae</taxon>
        <taxon>Pentapetalae</taxon>
        <taxon>asterids</taxon>
        <taxon>campanulids</taxon>
        <taxon>Asterales</taxon>
        <taxon>Asteraceae</taxon>
        <taxon>Asteroideae</taxon>
        <taxon>Anthemideae</taxon>
        <taxon>Anthemidinae</taxon>
        <taxon>Tanacetum</taxon>
    </lineage>
</organism>
<sequence>ITTTTEVPSRKPIALETDIPKPVVTLVYLRKPRKSKSTDPVSKSKVIKSVSANKKKPSKSWGSTASNVPSFSIDEYMLSKLFSSIWTPAAPSI</sequence>
<proteinExistence type="predicted"/>
<gene>
    <name evidence="2" type="ORF">Tci_877339</name>
</gene>
<accession>A0A699T6E4</accession>
<reference evidence="2" key="1">
    <citation type="journal article" date="2019" name="Sci. Rep.">
        <title>Draft genome of Tanacetum cinerariifolium, the natural source of mosquito coil.</title>
        <authorList>
            <person name="Yamashiro T."/>
            <person name="Shiraishi A."/>
            <person name="Satake H."/>
            <person name="Nakayama K."/>
        </authorList>
    </citation>
    <scope>NUCLEOTIDE SEQUENCE</scope>
</reference>
<feature type="non-terminal residue" evidence="2">
    <location>
        <position position="1"/>
    </location>
</feature>
<name>A0A699T6E4_TANCI</name>
<feature type="compositionally biased region" description="Low complexity" evidence="1">
    <location>
        <begin position="41"/>
        <end position="52"/>
    </location>
</feature>
<feature type="region of interest" description="Disordered" evidence="1">
    <location>
        <begin position="32"/>
        <end position="66"/>
    </location>
</feature>
<dbReference type="AlphaFoldDB" id="A0A699T6E4"/>
<protein>
    <submittedName>
        <fullName evidence="2">Uncharacterized protein</fullName>
    </submittedName>
</protein>
<evidence type="ECO:0000256" key="1">
    <source>
        <dbReference type="SAM" id="MobiDB-lite"/>
    </source>
</evidence>
<comment type="caution">
    <text evidence="2">The sequence shown here is derived from an EMBL/GenBank/DDBJ whole genome shotgun (WGS) entry which is preliminary data.</text>
</comment>